<accession>D5ECH2</accession>
<keyword evidence="5 10" id="KW-0812">Transmembrane</keyword>
<dbReference type="eggNOG" id="COG4658">
    <property type="taxonomic scope" value="Bacteria"/>
</dbReference>
<keyword evidence="10" id="KW-0997">Cell inner membrane</keyword>
<dbReference type="HOGENOM" id="CLU_042020_1_0_0"/>
<dbReference type="KEGG" id="aco:Amico_0106"/>
<feature type="transmembrane region" description="Helical" evidence="10">
    <location>
        <begin position="203"/>
        <end position="220"/>
    </location>
</feature>
<proteinExistence type="inferred from homology"/>
<dbReference type="PANTHER" id="PTHR30578:SF0">
    <property type="entry name" value="ION-TRANSLOCATING OXIDOREDUCTASE COMPLEX SUBUNIT D"/>
    <property type="match status" value="1"/>
</dbReference>
<evidence type="ECO:0000313" key="12">
    <source>
        <dbReference type="Proteomes" id="UP000002366"/>
    </source>
</evidence>
<dbReference type="EMBL" id="CP001997">
    <property type="protein sequence ID" value="ADE56254.1"/>
    <property type="molecule type" value="Genomic_DNA"/>
</dbReference>
<dbReference type="STRING" id="572547.Amico_0106"/>
<evidence type="ECO:0000256" key="10">
    <source>
        <dbReference type="HAMAP-Rule" id="MF_00462"/>
    </source>
</evidence>
<comment type="similarity">
    <text evidence="10">Belongs to the NqrB/RnfD family.</text>
</comment>
<dbReference type="GO" id="GO:0055085">
    <property type="term" value="P:transmembrane transport"/>
    <property type="evidence" value="ECO:0007669"/>
    <property type="project" value="InterPro"/>
</dbReference>
<keyword evidence="4 10" id="KW-0288">FMN</keyword>
<organism evidence="11 12">
    <name type="scientific">Aminobacterium colombiense (strain DSM 12261 / ALA-1)</name>
    <dbReference type="NCBI Taxonomy" id="572547"/>
    <lineage>
        <taxon>Bacteria</taxon>
        <taxon>Thermotogati</taxon>
        <taxon>Synergistota</taxon>
        <taxon>Synergistia</taxon>
        <taxon>Synergistales</taxon>
        <taxon>Aminobacteriaceae</taxon>
        <taxon>Aminobacterium</taxon>
    </lineage>
</organism>
<keyword evidence="8 10" id="KW-1133">Transmembrane helix</keyword>
<gene>
    <name evidence="10" type="primary">rnfD</name>
    <name evidence="11" type="ordered locus">Amico_0106</name>
</gene>
<evidence type="ECO:0000256" key="5">
    <source>
        <dbReference type="ARBA" id="ARBA00022692"/>
    </source>
</evidence>
<feature type="transmembrane region" description="Helical" evidence="10">
    <location>
        <begin position="232"/>
        <end position="249"/>
    </location>
</feature>
<feature type="transmembrane region" description="Helical" evidence="10">
    <location>
        <begin position="126"/>
        <end position="145"/>
    </location>
</feature>
<dbReference type="EC" id="7.-.-.-" evidence="10"/>
<keyword evidence="3 10" id="KW-0285">Flavoprotein</keyword>
<protein>
    <recommendedName>
        <fullName evidence="10">Ion-translocating oxidoreductase complex subunit D</fullName>
        <ecNumber evidence="10">7.-.-.-</ecNumber>
    </recommendedName>
    <alternativeName>
        <fullName evidence="10">Rnf electron transport complex subunit D</fullName>
    </alternativeName>
</protein>
<feature type="modified residue" description="FMN phosphoryl threonine" evidence="10">
    <location>
        <position position="152"/>
    </location>
</feature>
<comment type="subcellular location">
    <subcellularLocation>
        <location evidence="10">Cell inner membrane</location>
        <topology evidence="10">Multi-pass membrane protein</topology>
    </subcellularLocation>
</comment>
<dbReference type="InterPro" id="IPR004338">
    <property type="entry name" value="NqrB/RnfD"/>
</dbReference>
<evidence type="ECO:0000256" key="4">
    <source>
        <dbReference type="ARBA" id="ARBA00022643"/>
    </source>
</evidence>
<evidence type="ECO:0000313" key="11">
    <source>
        <dbReference type="EMBL" id="ADE56254.1"/>
    </source>
</evidence>
<feature type="transmembrane region" description="Helical" evidence="10">
    <location>
        <begin position="96"/>
        <end position="114"/>
    </location>
</feature>
<feature type="transmembrane region" description="Helical" evidence="10">
    <location>
        <begin position="20"/>
        <end position="40"/>
    </location>
</feature>
<keyword evidence="2 10" id="KW-0597">Phosphoprotein</keyword>
<reference evidence="11 12" key="1">
    <citation type="journal article" date="2010" name="Stand. Genomic Sci.">
        <title>Complete genome sequence of Aminobacterium colombiense type strain (ALA-1).</title>
        <authorList>
            <person name="Chertkov O."/>
            <person name="Sikorski J."/>
            <person name="Brambilla E."/>
            <person name="Lapidus A."/>
            <person name="Copeland A."/>
            <person name="Glavina Del Rio T."/>
            <person name="Nolan M."/>
            <person name="Lucas S."/>
            <person name="Tice H."/>
            <person name="Cheng J.F."/>
            <person name="Han C."/>
            <person name="Detter J.C."/>
            <person name="Bruce D."/>
            <person name="Tapia R."/>
            <person name="Goodwin L."/>
            <person name="Pitluck S."/>
            <person name="Liolios K."/>
            <person name="Ivanova N."/>
            <person name="Mavromatis K."/>
            <person name="Ovchinnikova G."/>
            <person name="Pati A."/>
            <person name="Chen A."/>
            <person name="Palaniappan K."/>
            <person name="Land M."/>
            <person name="Hauser L."/>
            <person name="Chang Y.J."/>
            <person name="Jeffries C.D."/>
            <person name="Spring S."/>
            <person name="Rohde M."/>
            <person name="Goker M."/>
            <person name="Bristow J."/>
            <person name="Eisen J.A."/>
            <person name="Markowitz V."/>
            <person name="Hugenholtz P."/>
            <person name="Kyrpides N.C."/>
            <person name="Klenk H.P."/>
        </authorList>
    </citation>
    <scope>NUCLEOTIDE SEQUENCE [LARGE SCALE GENOMIC DNA]</scope>
    <source>
        <strain evidence="12">DSM 12261 / ALA-1</strain>
    </source>
</reference>
<evidence type="ECO:0000256" key="6">
    <source>
        <dbReference type="ARBA" id="ARBA00022967"/>
    </source>
</evidence>
<sequence>MTEKKLVVASSPHFRAHATVQTIMGDVLIALAPALAAALYFFGFKAFTVIAVCVLASVISEAAWQKLMGHPQTIKDLSAVVTGLLLAFNLPPTVPLWLAAFGSIFAIIVVKHFFGGIGQNIVNPALAARAMLLASWPVAMTTWAVDGMTTATPLALLKEGAVAILPTFSDVFIGHVGGCLGETSALALLLGGAYLLWRKVISWHIPVIYISTVFVLTALLGREGWMTGNPLYEIFLGGLMVGAFFMATDYTTSPMTKKGQVIFASGCGILTTLIRLYGGYAEGVSYSILIMNLFVPLIDKVTVPRIFGEVR</sequence>
<dbReference type="GO" id="GO:0005886">
    <property type="term" value="C:plasma membrane"/>
    <property type="evidence" value="ECO:0007669"/>
    <property type="project" value="UniProtKB-SubCell"/>
</dbReference>
<feature type="transmembrane region" description="Helical" evidence="10">
    <location>
        <begin position="46"/>
        <end position="64"/>
    </location>
</feature>
<keyword evidence="1 10" id="KW-0813">Transport</keyword>
<dbReference type="OrthoDB" id="9776359at2"/>
<keyword evidence="7 10" id="KW-0249">Electron transport</keyword>
<dbReference type="RefSeq" id="WP_013047520.1">
    <property type="nucleotide sequence ID" value="NC_014011.1"/>
</dbReference>
<evidence type="ECO:0000256" key="8">
    <source>
        <dbReference type="ARBA" id="ARBA00022989"/>
    </source>
</evidence>
<dbReference type="Proteomes" id="UP000002366">
    <property type="component" value="Chromosome"/>
</dbReference>
<comment type="function">
    <text evidence="10">Part of a membrane-bound complex that couples electron transfer with translocation of ions across the membrane.</text>
</comment>
<evidence type="ECO:0000256" key="7">
    <source>
        <dbReference type="ARBA" id="ARBA00022982"/>
    </source>
</evidence>
<keyword evidence="10" id="KW-1003">Cell membrane</keyword>
<dbReference type="PANTHER" id="PTHR30578">
    <property type="entry name" value="ELECTRON TRANSPORT COMPLEX PROTEIN RNFD"/>
    <property type="match status" value="1"/>
</dbReference>
<dbReference type="AlphaFoldDB" id="D5ECH2"/>
<keyword evidence="12" id="KW-1185">Reference proteome</keyword>
<evidence type="ECO:0000256" key="2">
    <source>
        <dbReference type="ARBA" id="ARBA00022553"/>
    </source>
</evidence>
<feature type="transmembrane region" description="Helical" evidence="10">
    <location>
        <begin position="284"/>
        <end position="303"/>
    </location>
</feature>
<comment type="cofactor">
    <cofactor evidence="10">
        <name>FMN</name>
        <dbReference type="ChEBI" id="CHEBI:58210"/>
    </cofactor>
</comment>
<dbReference type="GO" id="GO:0022900">
    <property type="term" value="P:electron transport chain"/>
    <property type="evidence" value="ECO:0007669"/>
    <property type="project" value="UniProtKB-UniRule"/>
</dbReference>
<evidence type="ECO:0000256" key="9">
    <source>
        <dbReference type="ARBA" id="ARBA00023136"/>
    </source>
</evidence>
<evidence type="ECO:0000256" key="1">
    <source>
        <dbReference type="ARBA" id="ARBA00022448"/>
    </source>
</evidence>
<comment type="subunit">
    <text evidence="10">The complex is composed of six subunits: RnfA, RnfB, RnfC, RnfD, RnfE and RnfG.</text>
</comment>
<evidence type="ECO:0000256" key="3">
    <source>
        <dbReference type="ARBA" id="ARBA00022630"/>
    </source>
</evidence>
<dbReference type="InterPro" id="IPR011303">
    <property type="entry name" value="RnfD_bac"/>
</dbReference>
<keyword evidence="9 10" id="KW-0472">Membrane</keyword>
<keyword evidence="6 10" id="KW-1278">Translocase</keyword>
<name>D5ECH2_AMICL</name>
<dbReference type="HAMAP" id="MF_00462">
    <property type="entry name" value="RsxD_RnfD"/>
    <property type="match status" value="1"/>
</dbReference>
<feature type="transmembrane region" description="Helical" evidence="10">
    <location>
        <begin position="172"/>
        <end position="196"/>
    </location>
</feature>
<dbReference type="Pfam" id="PF03116">
    <property type="entry name" value="NQR2_RnfD_RnfE"/>
    <property type="match status" value="1"/>
</dbReference>